<evidence type="ECO:0000259" key="1">
    <source>
        <dbReference type="Pfam" id="PF13701"/>
    </source>
</evidence>
<evidence type="ECO:0000313" key="2">
    <source>
        <dbReference type="EMBL" id="QFQ89998.1"/>
    </source>
</evidence>
<dbReference type="EMBL" id="CP045068">
    <property type="protein sequence ID" value="QFQ89998.1"/>
    <property type="molecule type" value="Genomic_DNA"/>
</dbReference>
<keyword evidence="4" id="KW-0614">Plasmid</keyword>
<protein>
    <submittedName>
        <fullName evidence="2">IS1380 family transposase</fullName>
    </submittedName>
</protein>
<dbReference type="Proteomes" id="UP000388452">
    <property type="component" value="Chromosome"/>
</dbReference>
<organism evidence="2 5">
    <name type="scientific">Lacticaseibacillus manihotivorans</name>
    <dbReference type="NCBI Taxonomy" id="88233"/>
    <lineage>
        <taxon>Bacteria</taxon>
        <taxon>Bacillati</taxon>
        <taxon>Bacillota</taxon>
        <taxon>Bacilli</taxon>
        <taxon>Lactobacillales</taxon>
        <taxon>Lactobacillaceae</taxon>
        <taxon>Lacticaseibacillus</taxon>
    </lineage>
</organism>
<accession>A0A5P8JLN9</accession>
<dbReference type="EMBL" id="CP045069">
    <property type="protein sequence ID" value="QFQ93069.1"/>
    <property type="molecule type" value="Genomic_DNA"/>
</dbReference>
<dbReference type="AlphaFoldDB" id="A0A5P8JLN9"/>
<geneLocation type="plasmid" evidence="4 5">
    <name>unnamed1</name>
</geneLocation>
<reference evidence="2 5" key="1">
    <citation type="submission" date="2019-10" db="EMBL/GenBank/DDBJ databases">
        <title>Genome sequencing of Lactobacillus manihotivorans.</title>
        <authorList>
            <person name="Kim K."/>
        </authorList>
    </citation>
    <scope>NUCLEOTIDE SEQUENCE [LARGE SCALE GENOMIC DNA]</scope>
    <source>
        <strain evidence="2 5">LM010</strain>
        <plasmid evidence="4 5">unnamed1</plasmid>
    </source>
</reference>
<dbReference type="InterPro" id="IPR025668">
    <property type="entry name" value="Tnp_DDE_dom"/>
</dbReference>
<name>A0A5P8JLN9_9LACO</name>
<gene>
    <name evidence="2" type="ORF">LM010_00440</name>
    <name evidence="3" type="ORF">LM010_13250</name>
    <name evidence="4" type="ORF">LM010_16690</name>
</gene>
<dbReference type="Proteomes" id="UP000388452">
    <property type="component" value="Plasmid unnamed1"/>
</dbReference>
<evidence type="ECO:0000313" key="3">
    <source>
        <dbReference type="EMBL" id="QFQ92323.1"/>
    </source>
</evidence>
<feature type="domain" description="Transposase DDE" evidence="1">
    <location>
        <begin position="39"/>
        <end position="462"/>
    </location>
</feature>
<dbReference type="NCBIfam" id="NF033539">
    <property type="entry name" value="transpos_IS1380"/>
    <property type="match status" value="1"/>
</dbReference>
<sequence length="463" mass="52712">MLWCFTHWVRLYAKVESTKTITKARLHTISTLTSLSLQCNTNVTVTADGGQLSNDAGLVLFQEFLHRINFRQLANQCLKLPDQRRFWKASMIDIFLEKLLLDVAGYLHDSSANDWQRDPVLAATLGSSRLVSQPSLSRFFKRLEDADLDDFRKLIWQVAALAFRLSGQSRFVLDIDSTHCDTFGNQERSAFNAHYMAYGYHPQVVFDQESGLLLDALMRPGNEYTGKEADKFVETTFSRLSALPQSTSVIIRGDSGFAAPKFYEMCDTHGVDFLVRLKANSKLGKLAETALVDCPPKYEESKCVYHEFKYQAASWGKARRVIVCSTHTADELVPWNHAFVVTSLASEAPETLFKTYRQRGNAENQIKELKCGFGFDKTDSSTFARNTARALITGIAYNLVQLFKQLFVSEDRRSTISSLRFSLFHIAGRITWHARRVVIHLASNYVYKNWFSRLMDEVHQLAT</sequence>
<proteinExistence type="predicted"/>
<dbReference type="InterPro" id="IPR047960">
    <property type="entry name" value="Transpos_IS1380"/>
</dbReference>
<dbReference type="SUPFAM" id="SSF53098">
    <property type="entry name" value="Ribonuclease H-like"/>
    <property type="match status" value="1"/>
</dbReference>
<evidence type="ECO:0000313" key="5">
    <source>
        <dbReference type="Proteomes" id="UP000388452"/>
    </source>
</evidence>
<dbReference type="Pfam" id="PF13701">
    <property type="entry name" value="DDE_Tnp_1_4"/>
    <property type="match status" value="1"/>
</dbReference>
<evidence type="ECO:0000313" key="4">
    <source>
        <dbReference type="EMBL" id="QFQ93069.1"/>
    </source>
</evidence>
<dbReference type="EMBL" id="CP045068">
    <property type="protein sequence ID" value="QFQ92323.1"/>
    <property type="molecule type" value="Genomic_DNA"/>
</dbReference>
<dbReference type="InterPro" id="IPR012337">
    <property type="entry name" value="RNaseH-like_sf"/>
</dbReference>